<keyword evidence="2" id="KW-0378">Hydrolase</keyword>
<dbReference type="SUPFAM" id="SSF53474">
    <property type="entry name" value="alpha/beta-Hydrolases"/>
    <property type="match status" value="1"/>
</dbReference>
<gene>
    <name evidence="2" type="ORF">SAMN04487977_101661</name>
</gene>
<evidence type="ECO:0000259" key="1">
    <source>
        <dbReference type="Pfam" id="PF12146"/>
    </source>
</evidence>
<dbReference type="EMBL" id="FOFU01000001">
    <property type="protein sequence ID" value="SEP86852.1"/>
    <property type="molecule type" value="Genomic_DNA"/>
</dbReference>
<sequence length="313" mass="35385">MQMKSFTLKMDDGYELCLNRWQPDTEEEIKGVVQLHHGLAEHSLRYDRFGSVLAENGYVLNAYDMRGHGRTAELADKNGNGMFGKLADKKGFDRAVLDLKAVTDNLKSDFPGKKTILMGHSFGSFVSQGFIEEYGNMIDGCILCGTAGPRPALITFGSLAAHLITFFTGKNKCLPIMDKLSFGSYNDKINPIRTQYDWLSKNELNVDMYIMDNWCGFPLTNSFFCSMTEGLMKIHKKANMKKVPANLPVFFIWGSDDPVGSYGATIKKLIDIYKANGIEKIDQKEYPGDRHEILNEDNKEEVERDIIDWVNKL</sequence>
<organism evidence="2 3">
    <name type="scientific">Treponema bryantii</name>
    <dbReference type="NCBI Taxonomy" id="163"/>
    <lineage>
        <taxon>Bacteria</taxon>
        <taxon>Pseudomonadati</taxon>
        <taxon>Spirochaetota</taxon>
        <taxon>Spirochaetia</taxon>
        <taxon>Spirochaetales</taxon>
        <taxon>Treponemataceae</taxon>
        <taxon>Treponema</taxon>
    </lineage>
</organism>
<feature type="domain" description="Serine aminopeptidase S33" evidence="1">
    <location>
        <begin position="28"/>
        <end position="297"/>
    </location>
</feature>
<dbReference type="PANTHER" id="PTHR11614">
    <property type="entry name" value="PHOSPHOLIPASE-RELATED"/>
    <property type="match status" value="1"/>
</dbReference>
<dbReference type="STRING" id="163.SAMN04487775_102274"/>
<reference evidence="2 3" key="1">
    <citation type="submission" date="2016-10" db="EMBL/GenBank/DDBJ databases">
        <authorList>
            <person name="de Groot N.N."/>
        </authorList>
    </citation>
    <scope>NUCLEOTIDE SEQUENCE [LARGE SCALE GENOMIC DNA]</scope>
    <source>
        <strain evidence="2 3">B25</strain>
    </source>
</reference>
<keyword evidence="3" id="KW-1185">Reference proteome</keyword>
<dbReference type="GO" id="GO:0016787">
    <property type="term" value="F:hydrolase activity"/>
    <property type="evidence" value="ECO:0007669"/>
    <property type="project" value="UniProtKB-KW"/>
</dbReference>
<proteinExistence type="predicted"/>
<dbReference type="InterPro" id="IPR051044">
    <property type="entry name" value="MAG_DAG_Lipase"/>
</dbReference>
<dbReference type="AlphaFoldDB" id="A0A1H9BCW9"/>
<name>A0A1H9BCW9_9SPIR</name>
<protein>
    <submittedName>
        <fullName evidence="2">Lysophospholipase, alpha-beta hydrolase superfamily</fullName>
    </submittedName>
</protein>
<dbReference type="Pfam" id="PF12146">
    <property type="entry name" value="Hydrolase_4"/>
    <property type="match status" value="1"/>
</dbReference>
<dbReference type="Proteomes" id="UP000182360">
    <property type="component" value="Unassembled WGS sequence"/>
</dbReference>
<evidence type="ECO:0000313" key="2">
    <source>
        <dbReference type="EMBL" id="SEP86852.1"/>
    </source>
</evidence>
<dbReference type="RefSeq" id="WP_256210230.1">
    <property type="nucleotide sequence ID" value="NZ_FOFU01000001.1"/>
</dbReference>
<accession>A0A1H9BCW9</accession>
<dbReference type="InterPro" id="IPR029058">
    <property type="entry name" value="AB_hydrolase_fold"/>
</dbReference>
<dbReference type="Gene3D" id="3.40.50.1820">
    <property type="entry name" value="alpha/beta hydrolase"/>
    <property type="match status" value="1"/>
</dbReference>
<evidence type="ECO:0000313" key="3">
    <source>
        <dbReference type="Proteomes" id="UP000182360"/>
    </source>
</evidence>
<dbReference type="InterPro" id="IPR022742">
    <property type="entry name" value="Hydrolase_4"/>
</dbReference>